<sequence>MSLQASPFEFKTLEYEPLPTPSSIRLLSLAKQQNNDGPIVCGTRLIECTLRTVDLDTSPVYKALSYRWGDPEQKSGHPDPVDYSSQHRWPVAINGRVHFVTINLYDALQQLFLDNVKDINKRFPPWNKTTLIRAAGGGDVDIVTRYLRLGAAVDLQDCWGKAALHYAAENGHLEIVKVLLRYGANDKIHTDKGLTPLAFAEQMRRGPHQQVADALRNADPLDKRRRNASAQTKQPGTGLYDLWIDAICINQDDIEERTAQVSQMSRIYSAAKSVIVWLGREDMTSQGAAWALRGRTVSERDMWDIKCLIGRSWFTRKWVIQEFCLPRAVEMWCGAFQVTCEQLLEYDLQRLLPALDASESPATNADQGRRGLGIWDILTLRRWFDQIRGAPLNCNSHISPPSLPALIALTWHFKATDPRDSIFALLGLVNQYSVEGTPCTLVADYSKSTEEVFLEAGRLFVEAKGRNEIPHWNKNPPEMLEPLEGLSFVQHDSPGSPTNPPSWVPDFHRGLTTARLWDSRFCASGDKSHAVIWPSDLHLLKVDGYLFDRVRITEHNQKLQHHTKLGESAPDLTAWFRMTLGLDVRCREAHDVSRVEVLWRTLMADDIWHTQPSIGRETFRKFICEHIQTSGEYARQLLSELRDDDSSQSLPSPEEIRDFEAAAARRLDAPDQDDRAVIYRAAERAFYASFKRFSPSRQLFRTKLGYLGLGPKSAKEGDQIWLIAGARTPPKLDAK</sequence>
<dbReference type="Proteomes" id="UP000830768">
    <property type="component" value="Chromosome 9"/>
</dbReference>
<keyword evidence="2" id="KW-1185">Reference proteome</keyword>
<dbReference type="EMBL" id="CP090037">
    <property type="protein sequence ID" value="UPL00019.1"/>
    <property type="molecule type" value="Genomic_DNA"/>
</dbReference>
<protein>
    <submittedName>
        <fullName evidence="1">Uncharacterized protein</fullName>
    </submittedName>
</protein>
<accession>A0ACD3ZG07</accession>
<evidence type="ECO:0000313" key="2">
    <source>
        <dbReference type="Proteomes" id="UP000830768"/>
    </source>
</evidence>
<proteinExistence type="predicted"/>
<organism evidence="1 2">
    <name type="scientific">Fusarium solani subsp. cucurbitae</name>
    <name type="common">Neocosmosporum cucurbitae</name>
    <dbReference type="NCBI Taxonomy" id="2747967"/>
    <lineage>
        <taxon>Eukaryota</taxon>
        <taxon>Fungi</taxon>
        <taxon>Dikarya</taxon>
        <taxon>Ascomycota</taxon>
        <taxon>Pezizomycotina</taxon>
        <taxon>Sordariomycetes</taxon>
        <taxon>Hypocreomycetidae</taxon>
        <taxon>Hypocreales</taxon>
        <taxon>Nectriaceae</taxon>
        <taxon>Fusarium</taxon>
        <taxon>Fusarium solani species complex</taxon>
    </lineage>
</organism>
<name>A0ACD3ZG07_FUSSC</name>
<gene>
    <name evidence="1" type="ORF">LCI18_010953</name>
</gene>
<reference evidence="1" key="1">
    <citation type="submission" date="2021-11" db="EMBL/GenBank/DDBJ databases">
        <title>Fusarium solani-melongenae Genome sequencing and assembly.</title>
        <authorList>
            <person name="Xie S."/>
            <person name="Huang L."/>
            <person name="Zhang X."/>
        </authorList>
    </citation>
    <scope>NUCLEOTIDE SEQUENCE</scope>
    <source>
        <strain evidence="1">CRI 24-3</strain>
    </source>
</reference>
<evidence type="ECO:0000313" key="1">
    <source>
        <dbReference type="EMBL" id="UPL00019.1"/>
    </source>
</evidence>